<dbReference type="PROSITE" id="PS00584">
    <property type="entry name" value="PFKB_KINASES_2"/>
    <property type="match status" value="1"/>
</dbReference>
<dbReference type="CDD" id="cd01166">
    <property type="entry name" value="KdgK"/>
    <property type="match status" value="1"/>
</dbReference>
<keyword evidence="2 4" id="KW-0808">Transferase</keyword>
<dbReference type="PANTHER" id="PTHR43085:SF49">
    <property type="entry name" value="5-DEHYDRO-2-DEOXYGLUCONOKINASE"/>
    <property type="match status" value="1"/>
</dbReference>
<dbReference type="Gene3D" id="3.40.1190.20">
    <property type="match status" value="1"/>
</dbReference>
<dbReference type="InterPro" id="IPR011611">
    <property type="entry name" value="PfkB_dom"/>
</dbReference>
<evidence type="ECO:0000259" key="5">
    <source>
        <dbReference type="Pfam" id="PF00294"/>
    </source>
</evidence>
<dbReference type="AlphaFoldDB" id="A0A1G8CE49"/>
<sequence length="314" mass="32443">MSVVTLGEALGLVLARRTGGFDVVGDAELSFGGAETNVAIATARLGIPTAWIGRVGDDAVGRRILRTLRAEHVAAHVAVDAEVPTAIMLKDRPHLGRSRVTYYRDGNAGSRLSPADVDLDAIAAADVLHVTGIGLALSATSAEAVLHAVRHARSVGTLVSFDVNHRSKLWSAEDAAPRYREVAALADVVFAGDDEARILVSGESDEALALALQALGPARAVVKLGDRGALGVDGDEVLRVDAYRVPVADTVGAGDAFVGGYLAELVRGADHATRLRTASAAGACACRAEGDWEAMPTPADVAELVHGGGDPVER</sequence>
<keyword evidence="7" id="KW-1185">Reference proteome</keyword>
<gene>
    <name evidence="6" type="ORF">SAMN04489720_1240</name>
</gene>
<dbReference type="GO" id="GO:0006000">
    <property type="term" value="P:fructose metabolic process"/>
    <property type="evidence" value="ECO:0007669"/>
    <property type="project" value="UniProtKB-ARBA"/>
</dbReference>
<dbReference type="InterPro" id="IPR029056">
    <property type="entry name" value="Ribokinase-like"/>
</dbReference>
<dbReference type="STRING" id="399736.SAMN04489720_1240"/>
<name>A0A1G8CE49_9MICO</name>
<evidence type="ECO:0000256" key="3">
    <source>
        <dbReference type="ARBA" id="ARBA00022777"/>
    </source>
</evidence>
<dbReference type="RefSeq" id="WP_092503398.1">
    <property type="nucleotide sequence ID" value="NZ_LT629695.1"/>
</dbReference>
<dbReference type="SUPFAM" id="SSF53613">
    <property type="entry name" value="Ribokinase-like"/>
    <property type="match status" value="1"/>
</dbReference>
<dbReference type="PANTHER" id="PTHR43085">
    <property type="entry name" value="HEXOKINASE FAMILY MEMBER"/>
    <property type="match status" value="1"/>
</dbReference>
<dbReference type="InterPro" id="IPR050306">
    <property type="entry name" value="PfkB_Carbo_kinase"/>
</dbReference>
<protein>
    <submittedName>
        <fullName evidence="6">2-dehydro-3-deoxygluconokinase</fullName>
    </submittedName>
</protein>
<comment type="similarity">
    <text evidence="1 4">Belongs to the carbohydrate kinase PfkB family.</text>
</comment>
<dbReference type="EMBL" id="LT629695">
    <property type="protein sequence ID" value="SDH43150.1"/>
    <property type="molecule type" value="Genomic_DNA"/>
</dbReference>
<dbReference type="OrthoDB" id="9808601at2"/>
<evidence type="ECO:0000256" key="1">
    <source>
        <dbReference type="ARBA" id="ARBA00010688"/>
    </source>
</evidence>
<proteinExistence type="inferred from homology"/>
<evidence type="ECO:0000256" key="4">
    <source>
        <dbReference type="RuleBase" id="RU003704"/>
    </source>
</evidence>
<evidence type="ECO:0000256" key="2">
    <source>
        <dbReference type="ARBA" id="ARBA00022679"/>
    </source>
</evidence>
<dbReference type="GO" id="GO:0008865">
    <property type="term" value="F:fructokinase activity"/>
    <property type="evidence" value="ECO:0007669"/>
    <property type="project" value="UniProtKB-ARBA"/>
</dbReference>
<evidence type="ECO:0000313" key="7">
    <source>
        <dbReference type="Proteomes" id="UP000198822"/>
    </source>
</evidence>
<dbReference type="Proteomes" id="UP000198822">
    <property type="component" value="Chromosome I"/>
</dbReference>
<organism evidence="6 7">
    <name type="scientific">Agrococcus jejuensis</name>
    <dbReference type="NCBI Taxonomy" id="399736"/>
    <lineage>
        <taxon>Bacteria</taxon>
        <taxon>Bacillati</taxon>
        <taxon>Actinomycetota</taxon>
        <taxon>Actinomycetes</taxon>
        <taxon>Micrococcales</taxon>
        <taxon>Microbacteriaceae</taxon>
        <taxon>Agrococcus</taxon>
    </lineage>
</organism>
<dbReference type="Pfam" id="PF00294">
    <property type="entry name" value="PfkB"/>
    <property type="match status" value="1"/>
</dbReference>
<feature type="domain" description="Carbohydrate kinase PfkB" evidence="5">
    <location>
        <begin position="23"/>
        <end position="297"/>
    </location>
</feature>
<evidence type="ECO:0000313" key="6">
    <source>
        <dbReference type="EMBL" id="SDH43150.1"/>
    </source>
</evidence>
<dbReference type="PRINTS" id="PR00990">
    <property type="entry name" value="RIBOKINASE"/>
</dbReference>
<accession>A0A1G8CE49</accession>
<dbReference type="InterPro" id="IPR002139">
    <property type="entry name" value="Ribo/fructo_kinase"/>
</dbReference>
<keyword evidence="3 4" id="KW-0418">Kinase</keyword>
<reference evidence="7" key="1">
    <citation type="submission" date="2016-10" db="EMBL/GenBank/DDBJ databases">
        <authorList>
            <person name="Varghese N."/>
            <person name="Submissions S."/>
        </authorList>
    </citation>
    <scope>NUCLEOTIDE SEQUENCE [LARGE SCALE GENOMIC DNA]</scope>
    <source>
        <strain evidence="7">DSM 22002</strain>
    </source>
</reference>
<dbReference type="InterPro" id="IPR002173">
    <property type="entry name" value="Carboh/pur_kinase_PfkB_CS"/>
</dbReference>